<sequence>MSAAARARVLLSVTKEPSPEVTLERRGLQQDYKFTIKFTMKLFHLVLCLSLFVYYVWGAPPRRRRVLQPVSLSDTNVIAHLPGTRKSIPATPRAKARQRPGPKPKSLENRVYKQVNDLKFPKEQLLSGEKIEYRLWVRKLAHDVNQMHHGCVYGHSWRLLYLSVLLRSVKLVDQYDGSISSRSITWRASKVLEEYRQLIQEWLRFNRRNSQPRNFLERDQIVTDIGCYSLSNILNLDETPIPFEYLDGRTLDFIGNKSISVKTQQSGWDKRQATLILYLFADGFIEKELIPALNPSNPSNSESESRSSLLILDAAAFHTTDDVLARGCTGLIQPLDTAVNKPFKEYLREFTNQYVEKQEKKQPSLITKGWALSDKRIMTTHVVGDAWAQFCKDKKNMICKSFRDVGITLPIDGSQVHRLQIKGIPASDFVIGNGEFPSPARTDPALDIELETFYRSIPARGDDCDAFEYTWVIEDYVHSITPPQPRDCPP</sequence>
<evidence type="ECO:0000313" key="4">
    <source>
        <dbReference type="Proteomes" id="UP000267821"/>
    </source>
</evidence>
<organism evidence="3 4">
    <name type="scientific">Terfezia boudieri ATCC MYA-4762</name>
    <dbReference type="NCBI Taxonomy" id="1051890"/>
    <lineage>
        <taxon>Eukaryota</taxon>
        <taxon>Fungi</taxon>
        <taxon>Dikarya</taxon>
        <taxon>Ascomycota</taxon>
        <taxon>Pezizomycotina</taxon>
        <taxon>Pezizomycetes</taxon>
        <taxon>Pezizales</taxon>
        <taxon>Pezizaceae</taxon>
        <taxon>Terfezia</taxon>
    </lineage>
</organism>
<keyword evidence="2" id="KW-0472">Membrane</keyword>
<dbReference type="AlphaFoldDB" id="A0A3N4M2C8"/>
<protein>
    <recommendedName>
        <fullName evidence="5">DDE-1 domain-containing protein</fullName>
    </recommendedName>
</protein>
<evidence type="ECO:0000313" key="3">
    <source>
        <dbReference type="EMBL" id="RPB29326.1"/>
    </source>
</evidence>
<dbReference type="OrthoDB" id="5427804at2759"/>
<keyword evidence="2" id="KW-0812">Transmembrane</keyword>
<dbReference type="InParanoid" id="A0A3N4M2C8"/>
<name>A0A3N4M2C8_9PEZI</name>
<accession>A0A3N4M2C8</accession>
<reference evidence="3 4" key="1">
    <citation type="journal article" date="2018" name="Nat. Ecol. Evol.">
        <title>Pezizomycetes genomes reveal the molecular basis of ectomycorrhizal truffle lifestyle.</title>
        <authorList>
            <person name="Murat C."/>
            <person name="Payen T."/>
            <person name="Noel B."/>
            <person name="Kuo A."/>
            <person name="Morin E."/>
            <person name="Chen J."/>
            <person name="Kohler A."/>
            <person name="Krizsan K."/>
            <person name="Balestrini R."/>
            <person name="Da Silva C."/>
            <person name="Montanini B."/>
            <person name="Hainaut M."/>
            <person name="Levati E."/>
            <person name="Barry K.W."/>
            <person name="Belfiori B."/>
            <person name="Cichocki N."/>
            <person name="Clum A."/>
            <person name="Dockter R.B."/>
            <person name="Fauchery L."/>
            <person name="Guy J."/>
            <person name="Iotti M."/>
            <person name="Le Tacon F."/>
            <person name="Lindquist E.A."/>
            <person name="Lipzen A."/>
            <person name="Malagnac F."/>
            <person name="Mello A."/>
            <person name="Molinier V."/>
            <person name="Miyauchi S."/>
            <person name="Poulain J."/>
            <person name="Riccioni C."/>
            <person name="Rubini A."/>
            <person name="Sitrit Y."/>
            <person name="Splivallo R."/>
            <person name="Traeger S."/>
            <person name="Wang M."/>
            <person name="Zifcakova L."/>
            <person name="Wipf D."/>
            <person name="Zambonelli A."/>
            <person name="Paolocci F."/>
            <person name="Nowrousian M."/>
            <person name="Ottonello S."/>
            <person name="Baldrian P."/>
            <person name="Spatafora J.W."/>
            <person name="Henrissat B."/>
            <person name="Nagy L.G."/>
            <person name="Aury J.M."/>
            <person name="Wincker P."/>
            <person name="Grigoriev I.V."/>
            <person name="Bonfante P."/>
            <person name="Martin F.M."/>
        </authorList>
    </citation>
    <scope>NUCLEOTIDE SEQUENCE [LARGE SCALE GENOMIC DNA]</scope>
    <source>
        <strain evidence="3 4">ATCC MYA-4762</strain>
    </source>
</reference>
<proteinExistence type="predicted"/>
<gene>
    <name evidence="3" type="ORF">L211DRAFT_872096</name>
</gene>
<dbReference type="EMBL" id="ML121527">
    <property type="protein sequence ID" value="RPB29326.1"/>
    <property type="molecule type" value="Genomic_DNA"/>
</dbReference>
<feature type="transmembrane region" description="Helical" evidence="2">
    <location>
        <begin position="38"/>
        <end position="57"/>
    </location>
</feature>
<evidence type="ECO:0000256" key="2">
    <source>
        <dbReference type="SAM" id="Phobius"/>
    </source>
</evidence>
<dbReference type="Proteomes" id="UP000267821">
    <property type="component" value="Unassembled WGS sequence"/>
</dbReference>
<feature type="region of interest" description="Disordered" evidence="1">
    <location>
        <begin position="84"/>
        <end position="107"/>
    </location>
</feature>
<evidence type="ECO:0008006" key="5">
    <source>
        <dbReference type="Google" id="ProtNLM"/>
    </source>
</evidence>
<evidence type="ECO:0000256" key="1">
    <source>
        <dbReference type="SAM" id="MobiDB-lite"/>
    </source>
</evidence>
<keyword evidence="2" id="KW-1133">Transmembrane helix</keyword>
<dbReference type="STRING" id="1051890.A0A3N4M2C8"/>
<keyword evidence="4" id="KW-1185">Reference proteome</keyword>